<evidence type="ECO:0000313" key="2">
    <source>
        <dbReference type="Proteomes" id="UP000326759"/>
    </source>
</evidence>
<evidence type="ECO:0000313" key="1">
    <source>
        <dbReference type="EMBL" id="KAB7507202.1"/>
    </source>
</evidence>
<proteinExistence type="predicted"/>
<sequence length="112" mass="13076">MQIITFLKAFAISELDDFRSRRVCAFQKNLVDLAELELKHSKRIKIVQLNLSSNSFIEKLSAEFTKRMTSDFVNDFGILILYISHIGRVQLILILLERLIFSECINLEKKNK</sequence>
<protein>
    <submittedName>
        <fullName evidence="1">Uncharacterized protein</fullName>
    </submittedName>
</protein>
<accession>A0A5N5TM42</accession>
<comment type="caution">
    <text evidence="1">The sequence shown here is derived from an EMBL/GenBank/DDBJ whole genome shotgun (WGS) entry which is preliminary data.</text>
</comment>
<dbReference type="AlphaFoldDB" id="A0A5N5TM42"/>
<dbReference type="EMBL" id="SEYY01000457">
    <property type="protein sequence ID" value="KAB7507202.1"/>
    <property type="molecule type" value="Genomic_DNA"/>
</dbReference>
<gene>
    <name evidence="1" type="ORF">Anas_00740</name>
</gene>
<keyword evidence="2" id="KW-1185">Reference proteome</keyword>
<organism evidence="1 2">
    <name type="scientific">Armadillidium nasatum</name>
    <dbReference type="NCBI Taxonomy" id="96803"/>
    <lineage>
        <taxon>Eukaryota</taxon>
        <taxon>Metazoa</taxon>
        <taxon>Ecdysozoa</taxon>
        <taxon>Arthropoda</taxon>
        <taxon>Crustacea</taxon>
        <taxon>Multicrustacea</taxon>
        <taxon>Malacostraca</taxon>
        <taxon>Eumalacostraca</taxon>
        <taxon>Peracarida</taxon>
        <taxon>Isopoda</taxon>
        <taxon>Oniscidea</taxon>
        <taxon>Crinocheta</taxon>
        <taxon>Armadillidiidae</taxon>
        <taxon>Armadillidium</taxon>
    </lineage>
</organism>
<name>A0A5N5TM42_9CRUS</name>
<reference evidence="1 2" key="1">
    <citation type="journal article" date="2019" name="PLoS Biol.">
        <title>Sex chromosomes control vertical transmission of feminizing Wolbachia symbionts in an isopod.</title>
        <authorList>
            <person name="Becking T."/>
            <person name="Chebbi M.A."/>
            <person name="Giraud I."/>
            <person name="Moumen B."/>
            <person name="Laverre T."/>
            <person name="Caubet Y."/>
            <person name="Peccoud J."/>
            <person name="Gilbert C."/>
            <person name="Cordaux R."/>
        </authorList>
    </citation>
    <scope>NUCLEOTIDE SEQUENCE [LARGE SCALE GENOMIC DNA]</scope>
    <source>
        <strain evidence="1">ANa2</strain>
        <tissue evidence="1">Whole body excluding digestive tract and cuticle</tissue>
    </source>
</reference>
<dbReference type="Proteomes" id="UP000326759">
    <property type="component" value="Unassembled WGS sequence"/>
</dbReference>
<dbReference type="OrthoDB" id="9976382at2759"/>